<evidence type="ECO:0000259" key="1">
    <source>
        <dbReference type="Pfam" id="PF02541"/>
    </source>
</evidence>
<dbReference type="RefSeq" id="WP_235292066.1">
    <property type="nucleotide sequence ID" value="NZ_BSOH01000027.1"/>
</dbReference>
<dbReference type="AlphaFoldDB" id="A0AA37SQW4"/>
<dbReference type="PANTHER" id="PTHR30005">
    <property type="entry name" value="EXOPOLYPHOSPHATASE"/>
    <property type="match status" value="1"/>
</dbReference>
<reference evidence="2" key="1">
    <citation type="journal article" date="2014" name="Int. J. Syst. Evol. Microbiol.">
        <title>Complete genome sequence of Corynebacterium casei LMG S-19264T (=DSM 44701T), isolated from a smear-ripened cheese.</title>
        <authorList>
            <consortium name="US DOE Joint Genome Institute (JGI-PGF)"/>
            <person name="Walter F."/>
            <person name="Albersmeier A."/>
            <person name="Kalinowski J."/>
            <person name="Ruckert C."/>
        </authorList>
    </citation>
    <scope>NUCLEOTIDE SEQUENCE</scope>
    <source>
        <strain evidence="2">NBRC 108769</strain>
    </source>
</reference>
<dbReference type="SUPFAM" id="SSF53067">
    <property type="entry name" value="Actin-like ATPase domain"/>
    <property type="match status" value="2"/>
</dbReference>
<dbReference type="Pfam" id="PF02541">
    <property type="entry name" value="Ppx-GppA"/>
    <property type="match status" value="1"/>
</dbReference>
<sequence>MDKYAALDLGTNTFHLLIASFNSDNQLIEHFRKREYIHLAQDGIEEIGQEPYDKAIACIKDFTEILSFYDIKEVACSGTAALRTAKNGPDLVHAIKEISGIKVNVIDGITEAKYIYEGVSLAIPETKEGNHLIMDIGGGSVEFIVIKNGHFYWSNSYPIGIAVLKRHFHKTEPISRDEIMLINQYIRDEIGKLLYICRRINFTSLIGASGSFEVLSEMVHSDKNKLYVDISIDHFTDFYEEVIHQNLEERLARPDIPADRAALIIVAFQLIQFILSHTKCDHITVSKYAMKEGMLGSLRNLEE</sequence>
<accession>A0AA37SQW4</accession>
<dbReference type="PANTHER" id="PTHR30005:SF0">
    <property type="entry name" value="RETROGRADE REGULATION PROTEIN 2"/>
    <property type="match status" value="1"/>
</dbReference>
<evidence type="ECO:0000313" key="3">
    <source>
        <dbReference type="Proteomes" id="UP001156666"/>
    </source>
</evidence>
<keyword evidence="3" id="KW-1185">Reference proteome</keyword>
<dbReference type="Proteomes" id="UP001156666">
    <property type="component" value="Unassembled WGS sequence"/>
</dbReference>
<reference evidence="2" key="2">
    <citation type="submission" date="2023-01" db="EMBL/GenBank/DDBJ databases">
        <title>Draft genome sequence of Portibacter lacus strain NBRC 108769.</title>
        <authorList>
            <person name="Sun Q."/>
            <person name="Mori K."/>
        </authorList>
    </citation>
    <scope>NUCLEOTIDE SEQUENCE</scope>
    <source>
        <strain evidence="2">NBRC 108769</strain>
    </source>
</reference>
<organism evidence="2 3">
    <name type="scientific">Portibacter lacus</name>
    <dbReference type="NCBI Taxonomy" id="1099794"/>
    <lineage>
        <taxon>Bacteria</taxon>
        <taxon>Pseudomonadati</taxon>
        <taxon>Bacteroidota</taxon>
        <taxon>Saprospiria</taxon>
        <taxon>Saprospirales</taxon>
        <taxon>Haliscomenobacteraceae</taxon>
        <taxon>Portibacter</taxon>
    </lineage>
</organism>
<dbReference type="EMBL" id="BSOH01000027">
    <property type="protein sequence ID" value="GLR19231.1"/>
    <property type="molecule type" value="Genomic_DNA"/>
</dbReference>
<feature type="domain" description="Ppx/GppA phosphatase N-terminal" evidence="1">
    <location>
        <begin position="46"/>
        <end position="297"/>
    </location>
</feature>
<dbReference type="Gene3D" id="3.30.420.40">
    <property type="match status" value="1"/>
</dbReference>
<dbReference type="InterPro" id="IPR043129">
    <property type="entry name" value="ATPase_NBD"/>
</dbReference>
<comment type="caution">
    <text evidence="2">The sequence shown here is derived from an EMBL/GenBank/DDBJ whole genome shotgun (WGS) entry which is preliminary data.</text>
</comment>
<name>A0AA37SQW4_9BACT</name>
<proteinExistence type="predicted"/>
<dbReference type="GO" id="GO:0016462">
    <property type="term" value="F:pyrophosphatase activity"/>
    <property type="evidence" value="ECO:0007669"/>
    <property type="project" value="TreeGrafter"/>
</dbReference>
<dbReference type="InterPro" id="IPR050273">
    <property type="entry name" value="GppA/Ppx_hydrolase"/>
</dbReference>
<evidence type="ECO:0000313" key="2">
    <source>
        <dbReference type="EMBL" id="GLR19231.1"/>
    </source>
</evidence>
<dbReference type="InterPro" id="IPR003695">
    <property type="entry name" value="Ppx_GppA_N"/>
</dbReference>
<protein>
    <recommendedName>
        <fullName evidence="1">Ppx/GppA phosphatase N-terminal domain-containing protein</fullName>
    </recommendedName>
</protein>
<gene>
    <name evidence="2" type="ORF">GCM10007940_38470</name>
</gene>
<dbReference type="Gene3D" id="3.30.420.150">
    <property type="entry name" value="Exopolyphosphatase. Domain 2"/>
    <property type="match status" value="1"/>
</dbReference>